<dbReference type="Proteomes" id="UP000271974">
    <property type="component" value="Unassembled WGS sequence"/>
</dbReference>
<dbReference type="SUPFAM" id="SSF53756">
    <property type="entry name" value="UDP-Glycosyltransferase/glycogen phosphorylase"/>
    <property type="match status" value="1"/>
</dbReference>
<dbReference type="InterPro" id="IPR001503">
    <property type="entry name" value="Glyco_trans_10"/>
</dbReference>
<dbReference type="STRING" id="188477.A0A3S1C587"/>
<dbReference type="PANTHER" id="PTHR48438">
    <property type="entry name" value="ALPHA-(1,3)-FUCOSYLTRANSFERASE C-RELATED"/>
    <property type="match status" value="1"/>
</dbReference>
<comment type="pathway">
    <text evidence="2">Protein modification; protein glycosylation.</text>
</comment>
<dbReference type="GO" id="GO:0008417">
    <property type="term" value="F:fucosyltransferase activity"/>
    <property type="evidence" value="ECO:0007669"/>
    <property type="project" value="InterPro"/>
</dbReference>
<dbReference type="UniPathway" id="UPA00378"/>
<feature type="domain" description="Fucosyltransferase N-terminal" evidence="14">
    <location>
        <begin position="35"/>
        <end position="135"/>
    </location>
</feature>
<comment type="caution">
    <text evidence="15">The sequence shown here is derived from an EMBL/GenBank/DDBJ whole genome shotgun (WGS) entry which is preliminary data.</text>
</comment>
<keyword evidence="6 12" id="KW-0812">Transmembrane</keyword>
<evidence type="ECO:0000256" key="5">
    <source>
        <dbReference type="ARBA" id="ARBA00022679"/>
    </source>
</evidence>
<evidence type="ECO:0000256" key="8">
    <source>
        <dbReference type="ARBA" id="ARBA00022989"/>
    </source>
</evidence>
<evidence type="ECO:0000256" key="4">
    <source>
        <dbReference type="ARBA" id="ARBA00022676"/>
    </source>
</evidence>
<dbReference type="EC" id="2.4.1.-" evidence="12"/>
<evidence type="ECO:0000256" key="7">
    <source>
        <dbReference type="ARBA" id="ARBA00022968"/>
    </source>
</evidence>
<dbReference type="InterPro" id="IPR031481">
    <property type="entry name" value="Glyco_tran_10_N"/>
</dbReference>
<feature type="domain" description="Fucosyltransferase C-terminal" evidence="13">
    <location>
        <begin position="162"/>
        <end position="334"/>
    </location>
</feature>
<evidence type="ECO:0000313" key="16">
    <source>
        <dbReference type="Proteomes" id="UP000271974"/>
    </source>
</evidence>
<gene>
    <name evidence="15" type="ORF">EGW08_008970</name>
</gene>
<evidence type="ECO:0000259" key="14">
    <source>
        <dbReference type="Pfam" id="PF17039"/>
    </source>
</evidence>
<proteinExistence type="inferred from homology"/>
<dbReference type="InterPro" id="IPR038577">
    <property type="entry name" value="GT10-like_C_sf"/>
</dbReference>
<keyword evidence="8" id="KW-1133">Transmembrane helix</keyword>
<dbReference type="Pfam" id="PF17039">
    <property type="entry name" value="Glyco_tran_10_N"/>
    <property type="match status" value="1"/>
</dbReference>
<evidence type="ECO:0000313" key="15">
    <source>
        <dbReference type="EMBL" id="RUS83290.1"/>
    </source>
</evidence>
<evidence type="ECO:0000256" key="9">
    <source>
        <dbReference type="ARBA" id="ARBA00023034"/>
    </source>
</evidence>
<evidence type="ECO:0000256" key="1">
    <source>
        <dbReference type="ARBA" id="ARBA00004323"/>
    </source>
</evidence>
<dbReference type="PANTHER" id="PTHR48438:SF1">
    <property type="entry name" value="ALPHA-(1,3)-FUCOSYLTRANSFERASE C-RELATED"/>
    <property type="match status" value="1"/>
</dbReference>
<accession>A0A3S1C587</accession>
<sequence length="346" mass="41048">MPSIKEMSIAPKPSWERLILLADFPDYYFPNEMKGTSELQQCNAENPFGHPIKCFATFDKKLINQSDAVIFYSHGKNKLRDIDFLPVKLNGQTWTMFSVESPAYSKNAAFGDPVFHRKFNSTMTYRTDSEFWHGYIRTIKREIPWTETRRNIEEAALRKSFRNKTRMAAIFISHCNTPSNRHRYIHQLKMYMDLDVYGLCGDLKCEDRVKCDQMLSYDYKFYLAFENSICVDYVTEKLLRVLKSGRVVPIVRGGANYGKLFPRNSVIDTSLFFSAYELAHHVNQLGQDEDEWVKMFNWRSNWEVSEPYLPMCQYCYHLYKHQRSWHLYDNVYAWWNKDACFRPVDL</sequence>
<comment type="similarity">
    <text evidence="3 12">Belongs to the glycosyltransferase 10 family.</text>
</comment>
<dbReference type="GO" id="GO:0032580">
    <property type="term" value="C:Golgi cisterna membrane"/>
    <property type="evidence" value="ECO:0007669"/>
    <property type="project" value="UniProtKB-SubCell"/>
</dbReference>
<evidence type="ECO:0000256" key="2">
    <source>
        <dbReference type="ARBA" id="ARBA00004922"/>
    </source>
</evidence>
<keyword evidence="7" id="KW-0735">Signal-anchor</keyword>
<evidence type="ECO:0000256" key="10">
    <source>
        <dbReference type="ARBA" id="ARBA00023136"/>
    </source>
</evidence>
<comment type="subcellular location">
    <subcellularLocation>
        <location evidence="1">Golgi apparatus membrane</location>
        <topology evidence="1">Single-pass type II membrane protein</topology>
    </subcellularLocation>
    <subcellularLocation>
        <location evidence="12">Golgi apparatus</location>
        <location evidence="12">Golgi stack membrane</location>
        <topology evidence="12">Single-pass type II membrane protein</topology>
    </subcellularLocation>
</comment>
<dbReference type="Pfam" id="PF00852">
    <property type="entry name" value="Glyco_transf_10"/>
    <property type="match status" value="1"/>
</dbReference>
<evidence type="ECO:0000256" key="11">
    <source>
        <dbReference type="ARBA" id="ARBA00023180"/>
    </source>
</evidence>
<evidence type="ECO:0000259" key="13">
    <source>
        <dbReference type="Pfam" id="PF00852"/>
    </source>
</evidence>
<keyword evidence="9 12" id="KW-0333">Golgi apparatus</keyword>
<name>A0A3S1C587_ELYCH</name>
<keyword evidence="16" id="KW-1185">Reference proteome</keyword>
<dbReference type="InterPro" id="IPR055270">
    <property type="entry name" value="Glyco_tran_10_C"/>
</dbReference>
<keyword evidence="5 12" id="KW-0808">Transferase</keyword>
<evidence type="ECO:0000256" key="12">
    <source>
        <dbReference type="RuleBase" id="RU003832"/>
    </source>
</evidence>
<dbReference type="AlphaFoldDB" id="A0A3S1C587"/>
<reference evidence="15 16" key="1">
    <citation type="submission" date="2019-01" db="EMBL/GenBank/DDBJ databases">
        <title>A draft genome assembly of the solar-powered sea slug Elysia chlorotica.</title>
        <authorList>
            <person name="Cai H."/>
            <person name="Li Q."/>
            <person name="Fang X."/>
            <person name="Li J."/>
            <person name="Curtis N.E."/>
            <person name="Altenburger A."/>
            <person name="Shibata T."/>
            <person name="Feng M."/>
            <person name="Maeda T."/>
            <person name="Schwartz J.A."/>
            <person name="Shigenobu S."/>
            <person name="Lundholm N."/>
            <person name="Nishiyama T."/>
            <person name="Yang H."/>
            <person name="Hasebe M."/>
            <person name="Li S."/>
            <person name="Pierce S.K."/>
            <person name="Wang J."/>
        </authorList>
    </citation>
    <scope>NUCLEOTIDE SEQUENCE [LARGE SCALE GENOMIC DNA]</scope>
    <source>
        <strain evidence="15">EC2010</strain>
        <tissue evidence="15">Whole organism of an adult</tissue>
    </source>
</reference>
<keyword evidence="10" id="KW-0472">Membrane</keyword>
<organism evidence="15 16">
    <name type="scientific">Elysia chlorotica</name>
    <name type="common">Eastern emerald elysia</name>
    <name type="synonym">Sea slug</name>
    <dbReference type="NCBI Taxonomy" id="188477"/>
    <lineage>
        <taxon>Eukaryota</taxon>
        <taxon>Metazoa</taxon>
        <taxon>Spiralia</taxon>
        <taxon>Lophotrochozoa</taxon>
        <taxon>Mollusca</taxon>
        <taxon>Gastropoda</taxon>
        <taxon>Heterobranchia</taxon>
        <taxon>Euthyneura</taxon>
        <taxon>Panpulmonata</taxon>
        <taxon>Sacoglossa</taxon>
        <taxon>Placobranchoidea</taxon>
        <taxon>Plakobranchidae</taxon>
        <taxon>Elysia</taxon>
    </lineage>
</organism>
<dbReference type="OrthoDB" id="427096at2759"/>
<keyword evidence="11" id="KW-0325">Glycoprotein</keyword>
<dbReference type="GO" id="GO:0000139">
    <property type="term" value="C:Golgi membrane"/>
    <property type="evidence" value="ECO:0007669"/>
    <property type="project" value="UniProtKB-SubCell"/>
</dbReference>
<evidence type="ECO:0000256" key="3">
    <source>
        <dbReference type="ARBA" id="ARBA00008919"/>
    </source>
</evidence>
<dbReference type="EMBL" id="RQTK01000250">
    <property type="protein sequence ID" value="RUS83290.1"/>
    <property type="molecule type" value="Genomic_DNA"/>
</dbReference>
<dbReference type="Gene3D" id="3.40.50.11660">
    <property type="entry name" value="Glycosyl transferase family 10, C-terminal domain"/>
    <property type="match status" value="1"/>
</dbReference>
<dbReference type="FunFam" id="3.40.50.11660:FF:000002">
    <property type="entry name" value="Alpha-(1,3)-fucosyltransferase"/>
    <property type="match status" value="1"/>
</dbReference>
<protein>
    <recommendedName>
        <fullName evidence="12">Fucosyltransferase</fullName>
        <ecNumber evidence="12">2.4.1.-</ecNumber>
    </recommendedName>
</protein>
<evidence type="ECO:0000256" key="6">
    <source>
        <dbReference type="ARBA" id="ARBA00022692"/>
    </source>
</evidence>
<keyword evidence="4 12" id="KW-0328">Glycosyltransferase</keyword>